<keyword evidence="10" id="KW-0812">Transmembrane</keyword>
<keyword evidence="10" id="KW-1133">Transmembrane helix</keyword>
<dbReference type="Pfam" id="PF08448">
    <property type="entry name" value="PAS_4"/>
    <property type="match status" value="1"/>
</dbReference>
<keyword evidence="5" id="KW-0547">Nucleotide-binding</keyword>
<dbReference type="Gene3D" id="3.30.450.20">
    <property type="entry name" value="PAS domain"/>
    <property type="match status" value="3"/>
</dbReference>
<dbReference type="GO" id="GO:0005524">
    <property type="term" value="F:ATP binding"/>
    <property type="evidence" value="ECO:0007669"/>
    <property type="project" value="UniProtKB-KW"/>
</dbReference>
<dbReference type="Gene3D" id="1.10.287.130">
    <property type="match status" value="1"/>
</dbReference>
<dbReference type="InterPro" id="IPR013767">
    <property type="entry name" value="PAS_fold"/>
</dbReference>
<dbReference type="SUPFAM" id="SSF47384">
    <property type="entry name" value="Homodimeric domain of signal transducing histidine kinase"/>
    <property type="match status" value="1"/>
</dbReference>
<accession>A0A4Q9VY59</accession>
<dbReference type="SMART" id="SM00388">
    <property type="entry name" value="HisKA"/>
    <property type="match status" value="1"/>
</dbReference>
<proteinExistence type="predicted"/>
<dbReference type="InterPro" id="IPR004358">
    <property type="entry name" value="Sig_transdc_His_kin-like_C"/>
</dbReference>
<protein>
    <recommendedName>
        <fullName evidence="2">histidine kinase</fullName>
        <ecNumber evidence="2">2.7.13.3</ecNumber>
    </recommendedName>
</protein>
<evidence type="ECO:0000259" key="13">
    <source>
        <dbReference type="PROSITE" id="PS50112"/>
    </source>
</evidence>
<dbReference type="EMBL" id="SJFN01000001">
    <property type="protein sequence ID" value="TBW41330.1"/>
    <property type="molecule type" value="Genomic_DNA"/>
</dbReference>
<dbReference type="InterPro" id="IPR013656">
    <property type="entry name" value="PAS_4"/>
</dbReference>
<sequence length="1199" mass="129486">MVAIRENRSTAERRKCTLRSAESDEMAVMTKSMKTFPNFEFDWKRHRVILIVFAYVAGASAWIFFSDRMLSQFSDVAEVTVLATYKGLLFIGLTAPLLFFALRGVAGAGDPSPTVQGPKAWASLIIVLAVMVVVTFIAHVVYRAETLAARGRIAGRLETIAFLEATAASSWLATRRDGALFFATDLATREMIAHRRESADLADRRRLERHLTRLREHYGFAAVALLDARGAVLGGDAAARWDDPTFTAALERARRGEIVWLDPHPRPDGDLHMTQLVPVAEPGPDQDRISAVVVSDLRLKDQFLPYLASAGRQQRIGASVLVQTPAAEVLLVFDHTGPPAPLDRLRAPSDFGLRIEPGEEPQATPTFRDRPALVATAPISGTGLTLIVAADEDEALGGLRRLATMTGASLAVAFAACIALTIFLWRRQRVRAALVELAQRRRVQSAEDLYRTTFEKVGVGIVHVTFDGRWLRTNPAFIALSGYSADHLATASIADFFAPDERAGVATSLRRMRDGEVETLSSERKIQRADGRLAHVALTASAVGEADARYVVAVVEDITPRLDAERANAYLAAVVTFAPVAIVTASLDGKVETWNPGAAELFGCPPEAAIGRPVATFSFPDQSDDGDYYLARVRIGEAIRGETVRRRADGSAIDVAFSAAPIRDAEGRITATVTIMSDISERRRNERRLRERDEELRQTLDGAGLGVWWVDVAGGLVYCDPRSRQLFATDEVAPIAEVAGRFLADGDASFERIIAEVEAGSGGGTRVLRVKSTGGKPGWVALTARLRTTEDRMTEIWGTAQDVTERHIAEDAIRQLEASRRLEALGRMTGGIAHDFNNLLTVISGNLQLLEMRPHGETEARYIEEALRATENGANLNRRLTGFASRRRLTSAAADLNASVDGLIALLLRSIGPDITVTSDLTAGLWPVRVDASEIENAILNLVFNARDAMPGGGHIRIATRNVVLAAADLPPAADLRPGDWVRLSVADDGIGMTPDVRARAFEPFFTTKTSGGGTGLGLATLHGFVRQSGGFVTLGSEPGVGTTVELNFPRALSHGAADAQGDCGLVRGDGEMVLLVEDDPDVAEVTRQRLIELGYRVVACRDARAAISLVEAGTWFDVVLTDVMMPGGMTGLELARRLRDRDPACRILLASGYIQESAFGGTDTAEEFPLLAKPYTLPALARALAALLRPSAGGADGR</sequence>
<dbReference type="PROSITE" id="PS50112">
    <property type="entry name" value="PAS"/>
    <property type="match status" value="2"/>
</dbReference>
<evidence type="ECO:0000313" key="15">
    <source>
        <dbReference type="EMBL" id="TBW41330.1"/>
    </source>
</evidence>
<feature type="transmembrane region" description="Helical" evidence="10">
    <location>
        <begin position="48"/>
        <end position="66"/>
    </location>
</feature>
<dbReference type="InterPro" id="IPR005467">
    <property type="entry name" value="His_kinase_dom"/>
</dbReference>
<keyword evidence="7" id="KW-0067">ATP-binding</keyword>
<evidence type="ECO:0000256" key="8">
    <source>
        <dbReference type="ARBA" id="ARBA00023012"/>
    </source>
</evidence>
<dbReference type="SMART" id="SM00086">
    <property type="entry name" value="PAC"/>
    <property type="match status" value="3"/>
</dbReference>
<comment type="caution">
    <text evidence="15">The sequence shown here is derived from an EMBL/GenBank/DDBJ whole genome shotgun (WGS) entry which is preliminary data.</text>
</comment>
<dbReference type="Pfam" id="PF00072">
    <property type="entry name" value="Response_reg"/>
    <property type="match status" value="1"/>
</dbReference>
<feature type="transmembrane region" description="Helical" evidence="10">
    <location>
        <begin position="569"/>
        <end position="587"/>
    </location>
</feature>
<dbReference type="InterPro" id="IPR011006">
    <property type="entry name" value="CheY-like_superfamily"/>
</dbReference>
<evidence type="ECO:0000259" key="12">
    <source>
        <dbReference type="PROSITE" id="PS50110"/>
    </source>
</evidence>
<evidence type="ECO:0000259" key="11">
    <source>
        <dbReference type="PROSITE" id="PS50109"/>
    </source>
</evidence>
<dbReference type="InterPro" id="IPR036097">
    <property type="entry name" value="HisK_dim/P_sf"/>
</dbReference>
<keyword evidence="6" id="KW-0418">Kinase</keyword>
<dbReference type="Gene3D" id="3.30.565.10">
    <property type="entry name" value="Histidine kinase-like ATPase, C-terminal domain"/>
    <property type="match status" value="1"/>
</dbReference>
<dbReference type="InterPro" id="IPR003594">
    <property type="entry name" value="HATPase_dom"/>
</dbReference>
<dbReference type="InterPro" id="IPR001610">
    <property type="entry name" value="PAC"/>
</dbReference>
<feature type="domain" description="Histidine kinase" evidence="11">
    <location>
        <begin position="831"/>
        <end position="1053"/>
    </location>
</feature>
<dbReference type="SUPFAM" id="SSF55874">
    <property type="entry name" value="ATPase domain of HSP90 chaperone/DNA topoisomerase II/histidine kinase"/>
    <property type="match status" value="1"/>
</dbReference>
<dbReference type="SMART" id="SM00387">
    <property type="entry name" value="HATPase_c"/>
    <property type="match status" value="1"/>
</dbReference>
<dbReference type="SUPFAM" id="SSF55785">
    <property type="entry name" value="PYP-like sensor domain (PAS domain)"/>
    <property type="match status" value="3"/>
</dbReference>
<dbReference type="GO" id="GO:0006355">
    <property type="term" value="P:regulation of DNA-templated transcription"/>
    <property type="evidence" value="ECO:0007669"/>
    <property type="project" value="InterPro"/>
</dbReference>
<keyword evidence="8" id="KW-0902">Two-component regulatory system</keyword>
<dbReference type="InterPro" id="IPR000700">
    <property type="entry name" value="PAS-assoc_C"/>
</dbReference>
<gene>
    <name evidence="15" type="ORF">EYW49_00985</name>
</gene>
<evidence type="ECO:0000256" key="9">
    <source>
        <dbReference type="PROSITE-ProRule" id="PRU00169"/>
    </source>
</evidence>
<dbReference type="EC" id="2.7.13.3" evidence="2"/>
<evidence type="ECO:0000256" key="2">
    <source>
        <dbReference type="ARBA" id="ARBA00012438"/>
    </source>
</evidence>
<keyword evidence="16" id="KW-1185">Reference proteome</keyword>
<keyword evidence="10" id="KW-0472">Membrane</keyword>
<dbReference type="SMART" id="SM00091">
    <property type="entry name" value="PAS"/>
    <property type="match status" value="3"/>
</dbReference>
<dbReference type="Pfam" id="PF00512">
    <property type="entry name" value="HisKA"/>
    <property type="match status" value="1"/>
</dbReference>
<name>A0A4Q9VY59_9HYPH</name>
<feature type="transmembrane region" description="Helical" evidence="10">
    <location>
        <begin position="402"/>
        <end position="425"/>
    </location>
</feature>
<evidence type="ECO:0000256" key="7">
    <source>
        <dbReference type="ARBA" id="ARBA00022840"/>
    </source>
</evidence>
<feature type="modified residue" description="4-aspartylphosphate" evidence="9">
    <location>
        <position position="1123"/>
    </location>
</feature>
<dbReference type="NCBIfam" id="TIGR00229">
    <property type="entry name" value="sensory_box"/>
    <property type="match status" value="2"/>
</dbReference>
<dbReference type="PRINTS" id="PR00344">
    <property type="entry name" value="BCTRLSENSOR"/>
</dbReference>
<feature type="domain" description="PAC" evidence="14">
    <location>
        <begin position="637"/>
        <end position="691"/>
    </location>
</feature>
<evidence type="ECO:0000256" key="10">
    <source>
        <dbReference type="SAM" id="Phobius"/>
    </source>
</evidence>
<dbReference type="SUPFAM" id="SSF52172">
    <property type="entry name" value="CheY-like"/>
    <property type="match status" value="1"/>
</dbReference>
<dbReference type="InterPro" id="IPR001789">
    <property type="entry name" value="Sig_transdc_resp-reg_receiver"/>
</dbReference>
<dbReference type="GO" id="GO:0000155">
    <property type="term" value="F:phosphorelay sensor kinase activity"/>
    <property type="evidence" value="ECO:0007669"/>
    <property type="project" value="InterPro"/>
</dbReference>
<dbReference type="AlphaFoldDB" id="A0A4Q9VY59"/>
<dbReference type="SMART" id="SM00448">
    <property type="entry name" value="REC"/>
    <property type="match status" value="1"/>
</dbReference>
<dbReference type="InterPro" id="IPR003661">
    <property type="entry name" value="HisK_dim/P_dom"/>
</dbReference>
<comment type="catalytic activity">
    <reaction evidence="1">
        <text>ATP + protein L-histidine = ADP + protein N-phospho-L-histidine.</text>
        <dbReference type="EC" id="2.7.13.3"/>
    </reaction>
</comment>
<evidence type="ECO:0000256" key="6">
    <source>
        <dbReference type="ARBA" id="ARBA00022777"/>
    </source>
</evidence>
<reference evidence="15 16" key="1">
    <citation type="submission" date="2019-02" db="EMBL/GenBank/DDBJ databases">
        <title>Siculibacillus lacustris gen. nov., sp. nov., a new rosette-forming bacterium isolated from a freshwater crater lake (Lake St. Ana, Romania).</title>
        <authorList>
            <person name="Felfoldi T."/>
            <person name="Marton Z."/>
            <person name="Szabo A."/>
            <person name="Mentes A."/>
            <person name="Boka K."/>
            <person name="Marialigeti K."/>
            <person name="Mathe I."/>
            <person name="Koncz M."/>
            <person name="Schumann P."/>
            <person name="Toth E."/>
        </authorList>
    </citation>
    <scope>NUCLEOTIDE SEQUENCE [LARGE SCALE GENOMIC DNA]</scope>
    <source>
        <strain evidence="15 16">SA-279</strain>
    </source>
</reference>
<evidence type="ECO:0000313" key="16">
    <source>
        <dbReference type="Proteomes" id="UP000292781"/>
    </source>
</evidence>
<feature type="transmembrane region" description="Helical" evidence="10">
    <location>
        <begin position="87"/>
        <end position="108"/>
    </location>
</feature>
<evidence type="ECO:0000256" key="4">
    <source>
        <dbReference type="ARBA" id="ARBA00022679"/>
    </source>
</evidence>
<keyword evidence="4" id="KW-0808">Transferase</keyword>
<dbReference type="CDD" id="cd00082">
    <property type="entry name" value="HisKA"/>
    <property type="match status" value="1"/>
</dbReference>
<organism evidence="15 16">
    <name type="scientific">Siculibacillus lacustris</name>
    <dbReference type="NCBI Taxonomy" id="1549641"/>
    <lineage>
        <taxon>Bacteria</taxon>
        <taxon>Pseudomonadati</taxon>
        <taxon>Pseudomonadota</taxon>
        <taxon>Alphaproteobacteria</taxon>
        <taxon>Hyphomicrobiales</taxon>
        <taxon>Ancalomicrobiaceae</taxon>
        <taxon>Siculibacillus</taxon>
    </lineage>
</organism>
<feature type="domain" description="PAS" evidence="13">
    <location>
        <begin position="446"/>
        <end position="516"/>
    </location>
</feature>
<dbReference type="CDD" id="cd00130">
    <property type="entry name" value="PAS"/>
    <property type="match status" value="2"/>
</dbReference>
<dbReference type="Proteomes" id="UP000292781">
    <property type="component" value="Unassembled WGS sequence"/>
</dbReference>
<feature type="domain" description="Response regulatory" evidence="12">
    <location>
        <begin position="1073"/>
        <end position="1189"/>
    </location>
</feature>
<dbReference type="InterPro" id="IPR035965">
    <property type="entry name" value="PAS-like_dom_sf"/>
</dbReference>
<dbReference type="Pfam" id="PF00989">
    <property type="entry name" value="PAS"/>
    <property type="match status" value="1"/>
</dbReference>
<dbReference type="PROSITE" id="PS50113">
    <property type="entry name" value="PAC"/>
    <property type="match status" value="2"/>
</dbReference>
<evidence type="ECO:0000256" key="3">
    <source>
        <dbReference type="ARBA" id="ARBA00022553"/>
    </source>
</evidence>
<dbReference type="InterPro" id="IPR036890">
    <property type="entry name" value="HATPase_C_sf"/>
</dbReference>
<evidence type="ECO:0000256" key="5">
    <source>
        <dbReference type="ARBA" id="ARBA00022741"/>
    </source>
</evidence>
<keyword evidence="3 9" id="KW-0597">Phosphoprotein</keyword>
<dbReference type="PROSITE" id="PS50110">
    <property type="entry name" value="RESPONSE_REGULATORY"/>
    <property type="match status" value="1"/>
</dbReference>
<dbReference type="Pfam" id="PF02518">
    <property type="entry name" value="HATPase_c"/>
    <property type="match status" value="1"/>
</dbReference>
<dbReference type="PANTHER" id="PTHR43065">
    <property type="entry name" value="SENSOR HISTIDINE KINASE"/>
    <property type="match status" value="1"/>
</dbReference>
<feature type="domain" description="PAC" evidence="14">
    <location>
        <begin position="764"/>
        <end position="815"/>
    </location>
</feature>
<dbReference type="Gene3D" id="3.40.50.2300">
    <property type="match status" value="1"/>
</dbReference>
<dbReference type="PANTHER" id="PTHR43065:SF46">
    <property type="entry name" value="C4-DICARBOXYLATE TRANSPORT SENSOR PROTEIN DCTB"/>
    <property type="match status" value="1"/>
</dbReference>
<dbReference type="PROSITE" id="PS50109">
    <property type="entry name" value="HIS_KIN"/>
    <property type="match status" value="1"/>
</dbReference>
<feature type="domain" description="PAS" evidence="13">
    <location>
        <begin position="567"/>
        <end position="621"/>
    </location>
</feature>
<feature type="transmembrane region" description="Helical" evidence="10">
    <location>
        <begin position="120"/>
        <end position="142"/>
    </location>
</feature>
<dbReference type="InterPro" id="IPR000014">
    <property type="entry name" value="PAS"/>
</dbReference>
<dbReference type="OrthoDB" id="7967436at2"/>
<evidence type="ECO:0000256" key="1">
    <source>
        <dbReference type="ARBA" id="ARBA00000085"/>
    </source>
</evidence>
<evidence type="ECO:0000259" key="14">
    <source>
        <dbReference type="PROSITE" id="PS50113"/>
    </source>
</evidence>